<reference evidence="1 2" key="1">
    <citation type="submission" date="2024-02" db="EMBL/GenBank/DDBJ databases">
        <title>Herpetosiphon gulosus NBRC 112829.</title>
        <authorList>
            <person name="Ichikawa N."/>
            <person name="Katano-Makiyama Y."/>
            <person name="Hidaka K."/>
        </authorList>
    </citation>
    <scope>NUCLEOTIDE SEQUENCE [LARGE SCALE GENOMIC DNA]</scope>
    <source>
        <strain evidence="1 2">NBRC 112829</strain>
    </source>
</reference>
<dbReference type="EMBL" id="BAABRU010000006">
    <property type="protein sequence ID" value="GAA5528237.1"/>
    <property type="molecule type" value="Genomic_DNA"/>
</dbReference>
<keyword evidence="2" id="KW-1185">Reference proteome</keyword>
<dbReference type="Proteomes" id="UP001428290">
    <property type="component" value="Unassembled WGS sequence"/>
</dbReference>
<protein>
    <submittedName>
        <fullName evidence="1">Uncharacterized protein</fullName>
    </submittedName>
</protein>
<evidence type="ECO:0000313" key="1">
    <source>
        <dbReference type="EMBL" id="GAA5528237.1"/>
    </source>
</evidence>
<sequence>MDWQACSERALIAEIDHQLRHRARASLQLWQILAPQIDPAQQAYGDLLQSHLAQTLELAESINEWLLVQMAKQVAD</sequence>
<organism evidence="1 2">
    <name type="scientific">Herpetosiphon gulosus</name>
    <dbReference type="NCBI Taxonomy" id="1973496"/>
    <lineage>
        <taxon>Bacteria</taxon>
        <taxon>Bacillati</taxon>
        <taxon>Chloroflexota</taxon>
        <taxon>Chloroflexia</taxon>
        <taxon>Herpetosiphonales</taxon>
        <taxon>Herpetosiphonaceae</taxon>
        <taxon>Herpetosiphon</taxon>
    </lineage>
</organism>
<proteinExistence type="predicted"/>
<comment type="caution">
    <text evidence="1">The sequence shown here is derived from an EMBL/GenBank/DDBJ whole genome shotgun (WGS) entry which is preliminary data.</text>
</comment>
<accession>A0ABP9WYG9</accession>
<dbReference type="RefSeq" id="WP_345721847.1">
    <property type="nucleotide sequence ID" value="NZ_BAABRU010000006.1"/>
</dbReference>
<gene>
    <name evidence="1" type="ORF">Hgul01_02034</name>
</gene>
<evidence type="ECO:0000313" key="2">
    <source>
        <dbReference type="Proteomes" id="UP001428290"/>
    </source>
</evidence>
<name>A0ABP9WYG9_9CHLR</name>